<evidence type="ECO:0000256" key="5">
    <source>
        <dbReference type="ARBA" id="ARBA00022705"/>
    </source>
</evidence>
<feature type="binding site" evidence="15">
    <location>
        <position position="466"/>
    </location>
    <ligand>
        <name>Zn(2+)</name>
        <dbReference type="ChEBI" id="CHEBI:29105"/>
    </ligand>
</feature>
<dbReference type="Pfam" id="PF01653">
    <property type="entry name" value="DNA_ligase_aden"/>
    <property type="match status" value="1"/>
</dbReference>
<dbReference type="AlphaFoldDB" id="A0A2U1V6J7"/>
<evidence type="ECO:0000256" key="14">
    <source>
        <dbReference type="ARBA" id="ARBA00060881"/>
    </source>
</evidence>
<dbReference type="Gene3D" id="1.10.287.610">
    <property type="entry name" value="Helix hairpin bin"/>
    <property type="match status" value="1"/>
</dbReference>
<evidence type="ECO:0000256" key="3">
    <source>
        <dbReference type="ARBA" id="ARBA00013308"/>
    </source>
</evidence>
<feature type="binding site" evidence="15">
    <location>
        <position position="442"/>
    </location>
    <ligand>
        <name>Zn(2+)</name>
        <dbReference type="ChEBI" id="CHEBI:29105"/>
    </ligand>
</feature>
<keyword evidence="6 15" id="KW-0479">Metal-binding</keyword>
<organism evidence="18 19">
    <name type="scientific">Teichococcus aestuarii</name>
    <dbReference type="NCBI Taxonomy" id="568898"/>
    <lineage>
        <taxon>Bacteria</taxon>
        <taxon>Pseudomonadati</taxon>
        <taxon>Pseudomonadota</taxon>
        <taxon>Alphaproteobacteria</taxon>
        <taxon>Acetobacterales</taxon>
        <taxon>Roseomonadaceae</taxon>
        <taxon>Roseomonas</taxon>
    </lineage>
</organism>
<evidence type="ECO:0000313" key="18">
    <source>
        <dbReference type="EMBL" id="PWC29516.1"/>
    </source>
</evidence>
<feature type="binding site" evidence="15">
    <location>
        <begin position="96"/>
        <end position="97"/>
    </location>
    <ligand>
        <name>NAD(+)</name>
        <dbReference type="ChEBI" id="CHEBI:57540"/>
    </ligand>
</feature>
<dbReference type="NCBIfam" id="NF005932">
    <property type="entry name" value="PRK07956.1"/>
    <property type="match status" value="1"/>
</dbReference>
<evidence type="ECO:0000256" key="8">
    <source>
        <dbReference type="ARBA" id="ARBA00022833"/>
    </source>
</evidence>
<gene>
    <name evidence="15" type="primary">ligA</name>
    <name evidence="18" type="ORF">CR165_06090</name>
</gene>
<evidence type="ECO:0000256" key="12">
    <source>
        <dbReference type="ARBA" id="ARBA00023211"/>
    </source>
</evidence>
<dbReference type="SUPFAM" id="SSF56091">
    <property type="entry name" value="DNA ligase/mRNA capping enzyme, catalytic domain"/>
    <property type="match status" value="1"/>
</dbReference>
<evidence type="ECO:0000259" key="17">
    <source>
        <dbReference type="PROSITE" id="PS50172"/>
    </source>
</evidence>
<dbReference type="Proteomes" id="UP000245048">
    <property type="component" value="Unassembled WGS sequence"/>
</dbReference>
<keyword evidence="12 15" id="KW-0464">Manganese</keyword>
<dbReference type="InterPro" id="IPR001679">
    <property type="entry name" value="DNA_ligase"/>
</dbReference>
<dbReference type="InterPro" id="IPR036420">
    <property type="entry name" value="BRCT_dom_sf"/>
</dbReference>
<dbReference type="InterPro" id="IPR004150">
    <property type="entry name" value="NAD_DNA_ligase_OB"/>
</dbReference>
<evidence type="ECO:0000256" key="13">
    <source>
        <dbReference type="ARBA" id="ARBA00034005"/>
    </source>
</evidence>
<dbReference type="InterPro" id="IPR001357">
    <property type="entry name" value="BRCT_dom"/>
</dbReference>
<dbReference type="PANTHER" id="PTHR23389:SF9">
    <property type="entry name" value="DNA LIGASE"/>
    <property type="match status" value="1"/>
</dbReference>
<dbReference type="Pfam" id="PF03119">
    <property type="entry name" value="DNA_ligase_ZBD"/>
    <property type="match status" value="1"/>
</dbReference>
<feature type="active site" description="N6-AMP-lysine intermediate" evidence="15">
    <location>
        <position position="132"/>
    </location>
</feature>
<evidence type="ECO:0000256" key="11">
    <source>
        <dbReference type="ARBA" id="ARBA00023204"/>
    </source>
</evidence>
<dbReference type="CDD" id="cd17748">
    <property type="entry name" value="BRCT_DNA_ligase_like"/>
    <property type="match status" value="1"/>
</dbReference>
<evidence type="ECO:0000313" key="19">
    <source>
        <dbReference type="Proteomes" id="UP000245048"/>
    </source>
</evidence>
<dbReference type="SMART" id="SM00532">
    <property type="entry name" value="LIGANc"/>
    <property type="match status" value="1"/>
</dbReference>
<dbReference type="InterPro" id="IPR013840">
    <property type="entry name" value="DNAligase_N"/>
</dbReference>
<dbReference type="Gene3D" id="1.10.150.20">
    <property type="entry name" value="5' to 3' exonuclease, C-terminal subdomain"/>
    <property type="match status" value="2"/>
</dbReference>
<feature type="binding site" evidence="15">
    <location>
        <position position="445"/>
    </location>
    <ligand>
        <name>Zn(2+)</name>
        <dbReference type="ChEBI" id="CHEBI:29105"/>
    </ligand>
</feature>
<dbReference type="Gene3D" id="6.20.10.30">
    <property type="match status" value="1"/>
</dbReference>
<protein>
    <recommendedName>
        <fullName evidence="3 15">DNA ligase</fullName>
        <ecNumber evidence="2 15">6.5.1.2</ecNumber>
    </recommendedName>
    <alternativeName>
        <fullName evidence="15">Polydeoxyribonucleotide synthase [NAD(+)]</fullName>
    </alternativeName>
</protein>
<keyword evidence="9 15" id="KW-0460">Magnesium</keyword>
<keyword evidence="4 15" id="KW-0436">Ligase</keyword>
<feature type="binding site" evidence="15">
    <location>
        <position position="189"/>
    </location>
    <ligand>
        <name>NAD(+)</name>
        <dbReference type="ChEBI" id="CHEBI:57540"/>
    </ligand>
</feature>
<keyword evidence="11 15" id="KW-0234">DNA repair</keyword>
<feature type="binding site" evidence="15">
    <location>
        <begin position="46"/>
        <end position="50"/>
    </location>
    <ligand>
        <name>NAD(+)</name>
        <dbReference type="ChEBI" id="CHEBI:57540"/>
    </ligand>
</feature>
<keyword evidence="10 15" id="KW-0520">NAD</keyword>
<dbReference type="InterPro" id="IPR041663">
    <property type="entry name" value="DisA/LigA_HHH"/>
</dbReference>
<feature type="compositionally biased region" description="Low complexity" evidence="16">
    <location>
        <begin position="72"/>
        <end position="86"/>
    </location>
</feature>
<evidence type="ECO:0000256" key="1">
    <source>
        <dbReference type="ARBA" id="ARBA00004067"/>
    </source>
</evidence>
<evidence type="ECO:0000256" key="4">
    <source>
        <dbReference type="ARBA" id="ARBA00022598"/>
    </source>
</evidence>
<dbReference type="EC" id="6.5.1.2" evidence="2 15"/>
<dbReference type="GO" id="GO:0003677">
    <property type="term" value="F:DNA binding"/>
    <property type="evidence" value="ECO:0007669"/>
    <property type="project" value="InterPro"/>
</dbReference>
<keyword evidence="8 15" id="KW-0862">Zinc</keyword>
<dbReference type="SUPFAM" id="SSF50249">
    <property type="entry name" value="Nucleic acid-binding proteins"/>
    <property type="match status" value="1"/>
</dbReference>
<dbReference type="PROSITE" id="PS01055">
    <property type="entry name" value="DNA_LIGASE_N1"/>
    <property type="match status" value="1"/>
</dbReference>
<feature type="domain" description="BRCT" evidence="17">
    <location>
        <begin position="644"/>
        <end position="716"/>
    </location>
</feature>
<dbReference type="GO" id="GO:0046872">
    <property type="term" value="F:metal ion binding"/>
    <property type="evidence" value="ECO:0007669"/>
    <property type="project" value="UniProtKB-KW"/>
</dbReference>
<dbReference type="GO" id="GO:0005829">
    <property type="term" value="C:cytosol"/>
    <property type="evidence" value="ECO:0007669"/>
    <property type="project" value="TreeGrafter"/>
</dbReference>
<sequence>MTAPLRPIPVDDLTEAQAAEELAALAEAIETADIAYHQNDAPVMTDAEYDALRRRNAAIERRFPALKRADSPSEASPGAAPAAGFAKSRHGTPMLSLDNAFSPEDFAEFAKSIRRFLKLPPEETLRFVAEPKIDGLSVNLLYENGVFVRGATRGDGTVGEDITRNLETLDELPRRLPAPFPDSIEIRGEVFMTKADFLAFHAEQTRLHEEREQRRERGEKVGEAVRIPVNPRNAAAGSLRQLNPEVTARRPLKLFAYAQGESSSPVAETHAGYLKQLEAWGFRVNPLSRTLPDETAAKAFQAEMTAERAGLAYDIDGVVYKLDRLDWQGRLGFVGRAPRWAIAWKFPAERAETVLLEIQIQVGRTGALTPRAVMQPVNVGGVMVQHATLHNEDEIARKDVRVGDTVILQRAGDVIPQIVGVVAEKRPPEVEAAGPWRPLTHCPACGSHAVRPEGEVVRRCTGGLVCPAQTVERLKHFVSRNAMDIEGLGEENILRLHEEGLVKSPADLFRLAPHAERMRGWEGWGRSAKGAAGTKKVANLLAAIESRRNAPLERFIFALGIRRIGEQNAKLLARHYQSFAAWREKMVAATTLGSEAREELGSIQGIGPAIATELAEFFAERHNRDALDDLAREVAPADAEDFSTNDSPFAGKVIVFTGTLEKTSRDEAEAVAERLGAKVTKSVSKKTDFVVVGAEAGSKAKKAAELGLRTLTEAEWRELAGLG</sequence>
<feature type="binding site" evidence="15">
    <location>
        <position position="345"/>
    </location>
    <ligand>
        <name>NAD(+)</name>
        <dbReference type="ChEBI" id="CHEBI:57540"/>
    </ligand>
</feature>
<comment type="similarity">
    <text evidence="14 15">Belongs to the NAD-dependent DNA ligase family. LigA subfamily.</text>
</comment>
<dbReference type="Gene3D" id="2.40.50.140">
    <property type="entry name" value="Nucleic acid-binding proteins"/>
    <property type="match status" value="1"/>
</dbReference>
<dbReference type="RefSeq" id="WP_109516090.1">
    <property type="nucleotide sequence ID" value="NZ_PDOA01000003.1"/>
</dbReference>
<dbReference type="Gene3D" id="3.40.50.10190">
    <property type="entry name" value="BRCT domain"/>
    <property type="match status" value="1"/>
</dbReference>
<dbReference type="Pfam" id="PF03120">
    <property type="entry name" value="OB_DNA_ligase"/>
    <property type="match status" value="1"/>
</dbReference>
<dbReference type="Pfam" id="PF00533">
    <property type="entry name" value="BRCT"/>
    <property type="match status" value="1"/>
</dbReference>
<dbReference type="PANTHER" id="PTHR23389">
    <property type="entry name" value="CHROMOSOME TRANSMISSION FIDELITY FACTOR 18"/>
    <property type="match status" value="1"/>
</dbReference>
<dbReference type="SMART" id="SM00292">
    <property type="entry name" value="BRCT"/>
    <property type="match status" value="1"/>
</dbReference>
<dbReference type="SUPFAM" id="SSF52113">
    <property type="entry name" value="BRCT domain"/>
    <property type="match status" value="1"/>
</dbReference>
<evidence type="ECO:0000256" key="6">
    <source>
        <dbReference type="ARBA" id="ARBA00022723"/>
    </source>
</evidence>
<feature type="binding site" evidence="15">
    <location>
        <position position="153"/>
    </location>
    <ligand>
        <name>NAD(+)</name>
        <dbReference type="ChEBI" id="CHEBI:57540"/>
    </ligand>
</feature>
<name>A0A2U1V6J7_9PROT</name>
<dbReference type="InterPro" id="IPR013839">
    <property type="entry name" value="DNAligase_adenylation"/>
</dbReference>
<comment type="function">
    <text evidence="1 15">DNA ligase that catalyzes the formation of phosphodiester linkages between 5'-phosphoryl and 3'-hydroxyl groups in double-stranded DNA using NAD as a coenzyme and as the energy source for the reaction. It is essential for DNA replication and repair of damaged DNA.</text>
</comment>
<dbReference type="SUPFAM" id="SSF47781">
    <property type="entry name" value="RuvA domain 2-like"/>
    <property type="match status" value="1"/>
</dbReference>
<dbReference type="InterPro" id="IPR010994">
    <property type="entry name" value="RuvA_2-like"/>
</dbReference>
<evidence type="ECO:0000256" key="7">
    <source>
        <dbReference type="ARBA" id="ARBA00022763"/>
    </source>
</evidence>
<feature type="binding site" evidence="15">
    <location>
        <position position="321"/>
    </location>
    <ligand>
        <name>NAD(+)</name>
        <dbReference type="ChEBI" id="CHEBI:57540"/>
    </ligand>
</feature>
<dbReference type="CDD" id="cd00114">
    <property type="entry name" value="LIGANc"/>
    <property type="match status" value="1"/>
</dbReference>
<dbReference type="EMBL" id="PDOA01000003">
    <property type="protein sequence ID" value="PWC29516.1"/>
    <property type="molecule type" value="Genomic_DNA"/>
</dbReference>
<comment type="catalytic activity">
    <reaction evidence="13 15">
        <text>NAD(+) + (deoxyribonucleotide)n-3'-hydroxyl + 5'-phospho-(deoxyribonucleotide)m = (deoxyribonucleotide)n+m + AMP + beta-nicotinamide D-nucleotide.</text>
        <dbReference type="EC" id="6.5.1.2"/>
    </reaction>
</comment>
<dbReference type="FunFam" id="2.40.50.140:FF:000012">
    <property type="entry name" value="DNA ligase"/>
    <property type="match status" value="1"/>
</dbReference>
<feature type="binding site" evidence="15">
    <location>
        <position position="130"/>
    </location>
    <ligand>
        <name>NAD(+)</name>
        <dbReference type="ChEBI" id="CHEBI:57540"/>
    </ligand>
</feature>
<dbReference type="Gene3D" id="3.30.470.30">
    <property type="entry name" value="DNA ligase/mRNA capping enzyme"/>
    <property type="match status" value="1"/>
</dbReference>
<evidence type="ECO:0000256" key="10">
    <source>
        <dbReference type="ARBA" id="ARBA00023027"/>
    </source>
</evidence>
<proteinExistence type="inferred from homology"/>
<accession>A0A2U1V6J7</accession>
<comment type="caution">
    <text evidence="15">Lacks conserved residue(s) required for the propagation of feature annotation.</text>
</comment>
<evidence type="ECO:0000256" key="2">
    <source>
        <dbReference type="ARBA" id="ARBA00012722"/>
    </source>
</evidence>
<reference evidence="19" key="1">
    <citation type="submission" date="2017-10" db="EMBL/GenBank/DDBJ databases">
        <authorList>
            <person name="Toshchakov S.V."/>
            <person name="Goeva M.A."/>
        </authorList>
    </citation>
    <scope>NUCLEOTIDE SEQUENCE [LARGE SCALE GENOMIC DNA]</scope>
    <source>
        <strain evidence="19">JR1/69-1-13</strain>
    </source>
</reference>
<dbReference type="OrthoDB" id="9759736at2"/>
<keyword evidence="19" id="KW-1185">Reference proteome</keyword>
<dbReference type="PROSITE" id="PS50172">
    <property type="entry name" value="BRCT"/>
    <property type="match status" value="1"/>
</dbReference>
<dbReference type="InterPro" id="IPR003583">
    <property type="entry name" value="Hlx-hairpin-Hlx_DNA-bd_motif"/>
</dbReference>
<comment type="cofactor">
    <cofactor evidence="15">
        <name>Mg(2+)</name>
        <dbReference type="ChEBI" id="CHEBI:18420"/>
    </cofactor>
    <cofactor evidence="15">
        <name>Mn(2+)</name>
        <dbReference type="ChEBI" id="CHEBI:29035"/>
    </cofactor>
</comment>
<dbReference type="HAMAP" id="MF_01588">
    <property type="entry name" value="DNA_ligase_A"/>
    <property type="match status" value="1"/>
</dbReference>
<dbReference type="GO" id="GO:0006260">
    <property type="term" value="P:DNA replication"/>
    <property type="evidence" value="ECO:0007669"/>
    <property type="project" value="UniProtKB-KW"/>
</dbReference>
<comment type="caution">
    <text evidence="18">The sequence shown here is derived from an EMBL/GenBank/DDBJ whole genome shotgun (WGS) entry which is preliminary data.</text>
</comment>
<dbReference type="GO" id="GO:0006281">
    <property type="term" value="P:DNA repair"/>
    <property type="evidence" value="ECO:0007669"/>
    <property type="project" value="UniProtKB-KW"/>
</dbReference>
<dbReference type="Pfam" id="PF12826">
    <property type="entry name" value="HHH_2"/>
    <property type="match status" value="1"/>
</dbReference>
<evidence type="ECO:0000256" key="16">
    <source>
        <dbReference type="SAM" id="MobiDB-lite"/>
    </source>
</evidence>
<keyword evidence="7 15" id="KW-0227">DNA damage</keyword>
<evidence type="ECO:0000256" key="15">
    <source>
        <dbReference type="HAMAP-Rule" id="MF_01588"/>
    </source>
</evidence>
<feature type="region of interest" description="Disordered" evidence="16">
    <location>
        <begin position="66"/>
        <end position="87"/>
    </location>
</feature>
<dbReference type="GO" id="GO:0003911">
    <property type="term" value="F:DNA ligase (NAD+) activity"/>
    <property type="evidence" value="ECO:0007669"/>
    <property type="project" value="UniProtKB-UniRule"/>
</dbReference>
<evidence type="ECO:0000256" key="9">
    <source>
        <dbReference type="ARBA" id="ARBA00022842"/>
    </source>
</evidence>
<dbReference type="PIRSF" id="PIRSF001604">
    <property type="entry name" value="LigA"/>
    <property type="match status" value="1"/>
</dbReference>
<keyword evidence="5 15" id="KW-0235">DNA replication</keyword>
<dbReference type="SMART" id="SM00278">
    <property type="entry name" value="HhH1"/>
    <property type="match status" value="3"/>
</dbReference>
<dbReference type="InterPro" id="IPR018239">
    <property type="entry name" value="DNA_ligase_AS"/>
</dbReference>
<dbReference type="InterPro" id="IPR004149">
    <property type="entry name" value="Znf_DNAligase_C4"/>
</dbReference>
<dbReference type="InterPro" id="IPR012340">
    <property type="entry name" value="NA-bd_OB-fold"/>
</dbReference>
<dbReference type="NCBIfam" id="TIGR00575">
    <property type="entry name" value="dnlj"/>
    <property type="match status" value="1"/>
</dbReference>